<feature type="transmembrane region" description="Helical" evidence="10">
    <location>
        <begin position="263"/>
        <end position="284"/>
    </location>
</feature>
<keyword evidence="8 10" id="KW-0675">Receptor</keyword>
<evidence type="ECO:0000256" key="5">
    <source>
        <dbReference type="ARBA" id="ARBA00022725"/>
    </source>
</evidence>
<dbReference type="GO" id="GO:0005886">
    <property type="term" value="C:plasma membrane"/>
    <property type="evidence" value="ECO:0007669"/>
    <property type="project" value="UniProtKB-SubCell"/>
</dbReference>
<keyword evidence="5 10" id="KW-0552">Olfaction</keyword>
<name>A0A232ES61_9HYME</name>
<dbReference type="GO" id="GO:0005549">
    <property type="term" value="F:odorant binding"/>
    <property type="evidence" value="ECO:0007669"/>
    <property type="project" value="InterPro"/>
</dbReference>
<feature type="transmembrane region" description="Helical" evidence="10">
    <location>
        <begin position="296"/>
        <end position="315"/>
    </location>
</feature>
<evidence type="ECO:0000256" key="3">
    <source>
        <dbReference type="ARBA" id="ARBA00022606"/>
    </source>
</evidence>
<feature type="transmembrane region" description="Helical" evidence="10">
    <location>
        <begin position="62"/>
        <end position="84"/>
    </location>
</feature>
<keyword evidence="7 10" id="KW-0472">Membrane</keyword>
<keyword evidence="3 10" id="KW-0716">Sensory transduction</keyword>
<gene>
    <name evidence="11" type="ORF">TSAR_010021</name>
</gene>
<feature type="transmembrane region" description="Helical" evidence="10">
    <location>
        <begin position="34"/>
        <end position="55"/>
    </location>
</feature>
<comment type="similarity">
    <text evidence="10">Belongs to the insect chemoreceptor superfamily. Heteromeric odorant receptor channel (TC 1.A.69) family.</text>
</comment>
<feature type="transmembrane region" description="Helical" evidence="10">
    <location>
        <begin position="360"/>
        <end position="384"/>
    </location>
</feature>
<evidence type="ECO:0000313" key="11">
    <source>
        <dbReference type="EMBL" id="OXU21157.1"/>
    </source>
</evidence>
<evidence type="ECO:0000256" key="7">
    <source>
        <dbReference type="ARBA" id="ARBA00023136"/>
    </source>
</evidence>
<evidence type="ECO:0000256" key="10">
    <source>
        <dbReference type="RuleBase" id="RU351113"/>
    </source>
</evidence>
<comment type="caution">
    <text evidence="11">The sequence shown here is derived from an EMBL/GenBank/DDBJ whole genome shotgun (WGS) entry which is preliminary data.</text>
</comment>
<dbReference type="EMBL" id="NNAY01002513">
    <property type="protein sequence ID" value="OXU21157.1"/>
    <property type="molecule type" value="Genomic_DNA"/>
</dbReference>
<sequence>MEEPDLDIPYMKLQKLLMNCCGLWPYNSRLINRLIYSFFLLILISAIVPLGLGLIEEANNDIVTYFESLVGVVMMFGGVAQITMLRTIRNHLVKHLYKKITADWQTLKDAKEIKILSAFSFKGRSLTFLYMLITMSSYVIYLMLIYIPLANDKATSWDYSKIFPYYSKHWIINERVRHLQVTLHGCFGIFYGGVAYVVGMALYICSFKHVCGMYAVVGLKRLIISCEVTSSGKLRDDVLVCNLYAIMDQHKEAIKGVHLLARLFSHSFFIIQLCLLVCLSFLIFGVQYNIYSHKGMVRMFPASIIFVAHVFFMNYGGEQLIYYSSKIHTTTHFMQWYLMSVKSRRILLMLIRRSCKPEQLNAGMMTLSLIIKASWSMGTVLYIVPMQHELYILFLYECEQRRVRVISQTTARIYVVSFINATKVHFHEPQLDIPYIKLYKFLMNCCGIWPYNSRFVNRLIYSFFLLFLISTMIPLNFTSVMD</sequence>
<dbReference type="AlphaFoldDB" id="A0A232ES61"/>
<dbReference type="PANTHER" id="PTHR21137">
    <property type="entry name" value="ODORANT RECEPTOR"/>
    <property type="match status" value="1"/>
</dbReference>
<evidence type="ECO:0000256" key="4">
    <source>
        <dbReference type="ARBA" id="ARBA00022692"/>
    </source>
</evidence>
<dbReference type="GO" id="GO:0007165">
    <property type="term" value="P:signal transduction"/>
    <property type="evidence" value="ECO:0007669"/>
    <property type="project" value="UniProtKB-KW"/>
</dbReference>
<dbReference type="GO" id="GO:0004984">
    <property type="term" value="F:olfactory receptor activity"/>
    <property type="evidence" value="ECO:0007669"/>
    <property type="project" value="InterPro"/>
</dbReference>
<evidence type="ECO:0000256" key="6">
    <source>
        <dbReference type="ARBA" id="ARBA00022989"/>
    </source>
</evidence>
<keyword evidence="4 10" id="KW-0812">Transmembrane</keyword>
<keyword evidence="12" id="KW-1185">Reference proteome</keyword>
<organism evidence="11 12">
    <name type="scientific">Trichomalopsis sarcophagae</name>
    <dbReference type="NCBI Taxonomy" id="543379"/>
    <lineage>
        <taxon>Eukaryota</taxon>
        <taxon>Metazoa</taxon>
        <taxon>Ecdysozoa</taxon>
        <taxon>Arthropoda</taxon>
        <taxon>Hexapoda</taxon>
        <taxon>Insecta</taxon>
        <taxon>Pterygota</taxon>
        <taxon>Neoptera</taxon>
        <taxon>Endopterygota</taxon>
        <taxon>Hymenoptera</taxon>
        <taxon>Apocrita</taxon>
        <taxon>Proctotrupomorpha</taxon>
        <taxon>Chalcidoidea</taxon>
        <taxon>Pteromalidae</taxon>
        <taxon>Pteromalinae</taxon>
        <taxon>Trichomalopsis</taxon>
    </lineage>
</organism>
<proteinExistence type="inferred from homology"/>
<comment type="subcellular location">
    <subcellularLocation>
        <location evidence="1 10">Cell membrane</location>
        <topology evidence="1 10">Multi-pass membrane protein</topology>
    </subcellularLocation>
</comment>
<evidence type="ECO:0000256" key="2">
    <source>
        <dbReference type="ARBA" id="ARBA00022475"/>
    </source>
</evidence>
<feature type="transmembrane region" description="Helical" evidence="10">
    <location>
        <begin position="128"/>
        <end position="149"/>
    </location>
</feature>
<evidence type="ECO:0000256" key="8">
    <source>
        <dbReference type="ARBA" id="ARBA00023170"/>
    </source>
</evidence>
<evidence type="ECO:0000256" key="9">
    <source>
        <dbReference type="ARBA" id="ARBA00023224"/>
    </source>
</evidence>
<keyword evidence="2" id="KW-1003">Cell membrane</keyword>
<reference evidence="11 12" key="1">
    <citation type="journal article" date="2017" name="Curr. Biol.">
        <title>The Evolution of Venom by Co-option of Single-Copy Genes.</title>
        <authorList>
            <person name="Martinson E.O."/>
            <person name="Mrinalini"/>
            <person name="Kelkar Y.D."/>
            <person name="Chang C.H."/>
            <person name="Werren J.H."/>
        </authorList>
    </citation>
    <scope>NUCLEOTIDE SEQUENCE [LARGE SCALE GENOMIC DNA]</scope>
    <source>
        <strain evidence="11 12">Alberta</strain>
        <tissue evidence="11">Whole body</tissue>
    </source>
</reference>
<accession>A0A232ES61</accession>
<dbReference type="Proteomes" id="UP000215335">
    <property type="component" value="Unassembled WGS sequence"/>
</dbReference>
<dbReference type="PANTHER" id="PTHR21137:SF35">
    <property type="entry name" value="ODORANT RECEPTOR 19A-RELATED"/>
    <property type="match status" value="1"/>
</dbReference>
<keyword evidence="9 10" id="KW-0807">Transducer</keyword>
<evidence type="ECO:0000313" key="12">
    <source>
        <dbReference type="Proteomes" id="UP000215335"/>
    </source>
</evidence>
<feature type="transmembrane region" description="Helical" evidence="10">
    <location>
        <begin position="181"/>
        <end position="204"/>
    </location>
</feature>
<comment type="caution">
    <text evidence="10">Lacks conserved residue(s) required for the propagation of feature annotation.</text>
</comment>
<dbReference type="InterPro" id="IPR004117">
    <property type="entry name" value="7tm6_olfct_rcpt"/>
</dbReference>
<dbReference type="Pfam" id="PF02949">
    <property type="entry name" value="7tm_6"/>
    <property type="match status" value="1"/>
</dbReference>
<keyword evidence="6 10" id="KW-1133">Transmembrane helix</keyword>
<feature type="transmembrane region" description="Helical" evidence="10">
    <location>
        <begin position="459"/>
        <end position="477"/>
    </location>
</feature>
<evidence type="ECO:0000256" key="1">
    <source>
        <dbReference type="ARBA" id="ARBA00004651"/>
    </source>
</evidence>
<protein>
    <recommendedName>
        <fullName evidence="10">Odorant receptor</fullName>
    </recommendedName>
</protein>